<reference evidence="2" key="1">
    <citation type="journal article" date="2020" name="Fungal Divers.">
        <title>Resolving the Mortierellaceae phylogeny through synthesis of multi-gene phylogenetics and phylogenomics.</title>
        <authorList>
            <person name="Vandepol N."/>
            <person name="Liber J."/>
            <person name="Desiro A."/>
            <person name="Na H."/>
            <person name="Kennedy M."/>
            <person name="Barry K."/>
            <person name="Grigoriev I.V."/>
            <person name="Miller A.N."/>
            <person name="O'Donnell K."/>
            <person name="Stajich J.E."/>
            <person name="Bonito G."/>
        </authorList>
    </citation>
    <scope>NUCLEOTIDE SEQUENCE</scope>
    <source>
        <strain evidence="2">NRRL 28262</strain>
    </source>
</reference>
<protein>
    <submittedName>
        <fullName evidence="2">Uncharacterized protein</fullName>
    </submittedName>
</protein>
<feature type="chain" id="PRO_5041947359" evidence="1">
    <location>
        <begin position="30"/>
        <end position="114"/>
    </location>
</feature>
<dbReference type="Proteomes" id="UP001194580">
    <property type="component" value="Unassembled WGS sequence"/>
</dbReference>
<evidence type="ECO:0000313" key="3">
    <source>
        <dbReference type="Proteomes" id="UP001194580"/>
    </source>
</evidence>
<keyword evidence="1" id="KW-0732">Signal</keyword>
<evidence type="ECO:0000313" key="2">
    <source>
        <dbReference type="EMBL" id="KAG0248679.1"/>
    </source>
</evidence>
<proteinExistence type="predicted"/>
<name>A0AAD4H1H8_9FUNG</name>
<keyword evidence="3" id="KW-1185">Reference proteome</keyword>
<feature type="non-terminal residue" evidence="2">
    <location>
        <position position="114"/>
    </location>
</feature>
<sequence length="114" mass="13467">MPHIEEWCQRWIFTQRFWLLVLQNPLLEGLRLGDFVDAMLLTLQDTFIGKTLASLPKLTRLDNCLSDKALDFSTVLEQLPQVRHYAAYRHYFVVPVFDKTFPHIQTFRISVTLE</sequence>
<gene>
    <name evidence="2" type="ORF">BGZ95_007901</name>
</gene>
<dbReference type="EMBL" id="JAAAIL010003978">
    <property type="protein sequence ID" value="KAG0248679.1"/>
    <property type="molecule type" value="Genomic_DNA"/>
</dbReference>
<accession>A0AAD4H1H8</accession>
<evidence type="ECO:0000256" key="1">
    <source>
        <dbReference type="SAM" id="SignalP"/>
    </source>
</evidence>
<feature type="signal peptide" evidence="1">
    <location>
        <begin position="1"/>
        <end position="29"/>
    </location>
</feature>
<comment type="caution">
    <text evidence="2">The sequence shown here is derived from an EMBL/GenBank/DDBJ whole genome shotgun (WGS) entry which is preliminary data.</text>
</comment>
<dbReference type="AlphaFoldDB" id="A0AAD4H1H8"/>
<organism evidence="2 3">
    <name type="scientific">Linnemannia exigua</name>
    <dbReference type="NCBI Taxonomy" id="604196"/>
    <lineage>
        <taxon>Eukaryota</taxon>
        <taxon>Fungi</taxon>
        <taxon>Fungi incertae sedis</taxon>
        <taxon>Mucoromycota</taxon>
        <taxon>Mortierellomycotina</taxon>
        <taxon>Mortierellomycetes</taxon>
        <taxon>Mortierellales</taxon>
        <taxon>Mortierellaceae</taxon>
        <taxon>Linnemannia</taxon>
    </lineage>
</organism>